<comment type="caution">
    <text evidence="1">The sequence shown here is derived from an EMBL/GenBank/DDBJ whole genome shotgun (WGS) entry which is preliminary data.</text>
</comment>
<protein>
    <submittedName>
        <fullName evidence="1">Uncharacterized protein</fullName>
    </submittedName>
</protein>
<evidence type="ECO:0000313" key="1">
    <source>
        <dbReference type="EMBL" id="KAJ9112251.1"/>
    </source>
</evidence>
<accession>A0ACC2WLD5</accession>
<keyword evidence="2" id="KW-1185">Reference proteome</keyword>
<organism evidence="1 2">
    <name type="scientific">Naganishia vaughanmartiniae</name>
    <dbReference type="NCBI Taxonomy" id="1424756"/>
    <lineage>
        <taxon>Eukaryota</taxon>
        <taxon>Fungi</taxon>
        <taxon>Dikarya</taxon>
        <taxon>Basidiomycota</taxon>
        <taxon>Agaricomycotina</taxon>
        <taxon>Tremellomycetes</taxon>
        <taxon>Filobasidiales</taxon>
        <taxon>Filobasidiaceae</taxon>
        <taxon>Naganishia</taxon>
    </lineage>
</organism>
<sequence>MAAAFYTPVNEEHVYPEFTAAVRPEEVPPLIASFGNKSRSQNGAEGTAVPTLSAKDREELLPRMFYEVFVLANVDEVPVPGPDGTIPPPSGSQQPRYTILSDTFRFVG</sequence>
<evidence type="ECO:0000313" key="2">
    <source>
        <dbReference type="Proteomes" id="UP001243375"/>
    </source>
</evidence>
<gene>
    <name evidence="1" type="ORF">QFC22_006335</name>
</gene>
<name>A0ACC2WLD5_9TREE</name>
<reference evidence="1" key="1">
    <citation type="submission" date="2023-04" db="EMBL/GenBank/DDBJ databases">
        <title>Draft Genome sequencing of Naganishia species isolated from polar environments using Oxford Nanopore Technology.</title>
        <authorList>
            <person name="Leo P."/>
            <person name="Venkateswaran K."/>
        </authorList>
    </citation>
    <scope>NUCLEOTIDE SEQUENCE</scope>
    <source>
        <strain evidence="1">MNA-CCFEE 5425</strain>
    </source>
</reference>
<proteinExistence type="predicted"/>
<dbReference type="EMBL" id="JASBWU010000026">
    <property type="protein sequence ID" value="KAJ9112251.1"/>
    <property type="molecule type" value="Genomic_DNA"/>
</dbReference>
<dbReference type="Proteomes" id="UP001243375">
    <property type="component" value="Unassembled WGS sequence"/>
</dbReference>